<dbReference type="InterPro" id="IPR001867">
    <property type="entry name" value="OmpR/PhoB-type_DNA-bd"/>
</dbReference>
<proteinExistence type="inferred from homology"/>
<evidence type="ECO:0000256" key="7">
    <source>
        <dbReference type="PROSITE-ProRule" id="PRU01091"/>
    </source>
</evidence>
<evidence type="ECO:0000256" key="2">
    <source>
        <dbReference type="ARBA" id="ARBA00023012"/>
    </source>
</evidence>
<dbReference type="InterPro" id="IPR016032">
    <property type="entry name" value="Sig_transdc_resp-reg_C-effctor"/>
</dbReference>
<dbReference type="SMART" id="SM00530">
    <property type="entry name" value="HTH_XRE"/>
    <property type="match status" value="1"/>
</dbReference>
<keyword evidence="11" id="KW-1185">Reference proteome</keyword>
<dbReference type="InterPro" id="IPR011990">
    <property type="entry name" value="TPR-like_helical_dom_sf"/>
</dbReference>
<keyword evidence="6" id="KW-0802">TPR repeat</keyword>
<dbReference type="SUPFAM" id="SSF46894">
    <property type="entry name" value="C-terminal effector domain of the bipartite response regulators"/>
    <property type="match status" value="1"/>
</dbReference>
<dbReference type="PANTHER" id="PTHR35807:SF1">
    <property type="entry name" value="TRANSCRIPTIONAL REGULATOR REDD"/>
    <property type="match status" value="1"/>
</dbReference>
<dbReference type="PROSITE" id="PS50005">
    <property type="entry name" value="TPR"/>
    <property type="match status" value="2"/>
</dbReference>
<dbReference type="PROSITE" id="PS51755">
    <property type="entry name" value="OMPR_PHOB"/>
    <property type="match status" value="1"/>
</dbReference>
<dbReference type="PANTHER" id="PTHR35807">
    <property type="entry name" value="TRANSCRIPTIONAL REGULATOR REDD-RELATED"/>
    <property type="match status" value="1"/>
</dbReference>
<dbReference type="InterPro" id="IPR002182">
    <property type="entry name" value="NB-ARC"/>
</dbReference>
<dbReference type="PRINTS" id="PR00364">
    <property type="entry name" value="DISEASERSIST"/>
</dbReference>
<keyword evidence="3" id="KW-0805">Transcription regulation</keyword>
<feature type="repeat" description="TPR" evidence="6">
    <location>
        <begin position="1001"/>
        <end position="1034"/>
    </location>
</feature>
<feature type="DNA-binding region" description="OmpR/PhoB-type" evidence="7">
    <location>
        <begin position="69"/>
        <end position="175"/>
    </location>
</feature>
<dbReference type="Proteomes" id="UP001271274">
    <property type="component" value="Unassembled WGS sequence"/>
</dbReference>
<name>A0ABU4NWH0_9ACTN</name>
<comment type="caution">
    <text evidence="10">The sequence shown here is derived from an EMBL/GenBank/DDBJ whole genome shotgun (WGS) entry which is preliminary data.</text>
</comment>
<keyword evidence="5" id="KW-0804">Transcription</keyword>
<dbReference type="SMART" id="SM01043">
    <property type="entry name" value="BTAD"/>
    <property type="match status" value="1"/>
</dbReference>
<dbReference type="InterPro" id="IPR001387">
    <property type="entry name" value="Cro/C1-type_HTH"/>
</dbReference>
<dbReference type="InterPro" id="IPR051677">
    <property type="entry name" value="AfsR-DnrI-RedD_regulator"/>
</dbReference>
<dbReference type="PROSITE" id="PS50943">
    <property type="entry name" value="HTH_CROC1"/>
    <property type="match status" value="1"/>
</dbReference>
<evidence type="ECO:0000256" key="6">
    <source>
        <dbReference type="PROSITE-ProRule" id="PRU00339"/>
    </source>
</evidence>
<evidence type="ECO:0000256" key="4">
    <source>
        <dbReference type="ARBA" id="ARBA00023125"/>
    </source>
</evidence>
<dbReference type="SMART" id="SM00028">
    <property type="entry name" value="TPR"/>
    <property type="match status" value="4"/>
</dbReference>
<dbReference type="Gene3D" id="1.10.260.40">
    <property type="entry name" value="lambda repressor-like DNA-binding domains"/>
    <property type="match status" value="1"/>
</dbReference>
<reference evidence="10 11" key="1">
    <citation type="journal article" date="2023" name="Microb. Genom.">
        <title>Mesoterricola silvestris gen. nov., sp. nov., Mesoterricola sediminis sp. nov., Geothrix oryzae sp. nov., Geothrix edaphica sp. nov., Geothrix rubra sp. nov., and Geothrix limicola sp. nov., six novel members of Acidobacteriota isolated from soils.</title>
        <authorList>
            <person name="Weisberg A.J."/>
            <person name="Pearce E."/>
            <person name="Kramer C.G."/>
            <person name="Chang J.H."/>
            <person name="Clarke C.R."/>
        </authorList>
    </citation>
    <scope>NUCLEOTIDE SEQUENCE [LARGE SCALE GENOMIC DNA]</scope>
    <source>
        <strain evidence="10 11">ID09-01A</strain>
    </source>
</reference>
<dbReference type="SUPFAM" id="SSF47413">
    <property type="entry name" value="lambda repressor-like DNA-binding domains"/>
    <property type="match status" value="1"/>
</dbReference>
<dbReference type="InterPro" id="IPR019734">
    <property type="entry name" value="TPR_rpt"/>
</dbReference>
<dbReference type="SUPFAM" id="SSF48452">
    <property type="entry name" value="TPR-like"/>
    <property type="match status" value="3"/>
</dbReference>
<evidence type="ECO:0000313" key="10">
    <source>
        <dbReference type="EMBL" id="MDX3707281.1"/>
    </source>
</evidence>
<dbReference type="CDD" id="cd15831">
    <property type="entry name" value="BTAD"/>
    <property type="match status" value="1"/>
</dbReference>
<dbReference type="SMART" id="SM00862">
    <property type="entry name" value="Trans_reg_C"/>
    <property type="match status" value="1"/>
</dbReference>
<dbReference type="SUPFAM" id="SSF52540">
    <property type="entry name" value="P-loop containing nucleoside triphosphate hydrolases"/>
    <property type="match status" value="1"/>
</dbReference>
<gene>
    <name evidence="10" type="ORF">PV662_47985</name>
</gene>
<dbReference type="InterPro" id="IPR027417">
    <property type="entry name" value="P-loop_NTPase"/>
</dbReference>
<keyword evidence="2" id="KW-0902">Two-component regulatory system</keyword>
<dbReference type="CDD" id="cd00093">
    <property type="entry name" value="HTH_XRE"/>
    <property type="match status" value="1"/>
</dbReference>
<dbReference type="Pfam" id="PF00931">
    <property type="entry name" value="NB-ARC"/>
    <property type="match status" value="1"/>
</dbReference>
<protein>
    <submittedName>
        <fullName evidence="10">BTAD domain-containing putative transcriptional regulator</fullName>
    </submittedName>
</protein>
<evidence type="ECO:0000259" key="8">
    <source>
        <dbReference type="PROSITE" id="PS50943"/>
    </source>
</evidence>
<feature type="repeat" description="TPR" evidence="6">
    <location>
        <begin position="881"/>
        <end position="914"/>
    </location>
</feature>
<evidence type="ECO:0000256" key="5">
    <source>
        <dbReference type="ARBA" id="ARBA00023163"/>
    </source>
</evidence>
<sequence length="1164" mass="123749">MGRTPEQLGAWLRARRVHLGLSQTQLAEQAGVSTRGIREIERGRAPSPRSRSVLRLIAVLGLEAESASGAEPRGGDVLRVGVLGPLTLRVAGETVDVGSAKQQGLLGLLALQPGLSIPQDEIVDILWDACPPATCLNLVHTYVARLRRTLAPANQTGQASDGVLRRTRIGYLLQLAEGQSDAVEFTELAARASAAKTLDETFRQSGEGLRLCRGAVLGGAPHRVREHPSAVALTRQWMSLVQSYADAALELGRAAEALPELQKAAGLDPLHEGVHARIMLALAASGQQAAALTLFGALRTRLDDQLGVTPGPEVTEAHMRILRMDLPRPAAAAPPPAISLMPPALLPYDVPFFTGRDEQLDRLDALLVEHGTGICALTGAAGVGKTALAVHWAHRVRDRFPDGQLFVDLRGHSPAAAPLRPVEALVRFLLALGVAGERIPDTPEAAADLYRTLAAERRMMVVLDNAVDVDQIRPLLPGGPGCLVLVTSRSRLAGLAVGDGARRLPVDVFGAEESRLLLARTLGRARVDAEPEAAAALADACGHLPLALRISAANLDHTPRRALRDQADELCAGDRLGLLSVDGDDRSAVRAAFSLSYHALPAPVRRMFRLLALAPGPDIGVMATAVLTDTTPREVSRLLERLSAAHLLREHSPGRYRCHDLLMLYAAERLQLEETRTAQESGAARLYAWLLAGVNRCARLLYPGTQRMPGADEEPGGVPAPLVTLPDLADASAAARWLDIELPGLAATVHRAAAEGHQAAWQLADGLRGCSWTRKHAVDWLAVGGAALAAARHAGQPLAEAAMHNLLGDAHVQQGLPDSAIAHYERLLVLAEAAGWLDGAATAHNNISTVAQLSGRLRLAAEHLDHAMELDRRNGLPEGHPVVLGNLGHTLRDLGRLREALDCYRRADELLPALGSRMNQLLNTAVLAELHHLLGESAQARHLLDIALPLAQEVGDLDTEAFTLRLAARIRCDTGDLTGALAAAGTAAALSDEDGDEHSRATAQLALGGVLLAVGRRDEATTAYQEALALARKRGAHDIEARSLLGLASVLAPTDRRRAAAALDLARRSEYRLVEDEALTVLARCGLEHGEPAVAVDYGRQALAAHRTSGYRKGQAETLDILGRAAATMPGADPVPYWTEALEILDALGAPEATALRHRIAGQE</sequence>
<dbReference type="Gene3D" id="1.10.10.10">
    <property type="entry name" value="Winged helix-like DNA-binding domain superfamily/Winged helix DNA-binding domain"/>
    <property type="match status" value="1"/>
</dbReference>
<dbReference type="InterPro" id="IPR036388">
    <property type="entry name" value="WH-like_DNA-bd_sf"/>
</dbReference>
<evidence type="ECO:0000259" key="9">
    <source>
        <dbReference type="PROSITE" id="PS51755"/>
    </source>
</evidence>
<dbReference type="RefSeq" id="WP_319063997.1">
    <property type="nucleotide sequence ID" value="NZ_JARAYT010000043.1"/>
</dbReference>
<evidence type="ECO:0000256" key="1">
    <source>
        <dbReference type="ARBA" id="ARBA00005820"/>
    </source>
</evidence>
<dbReference type="Pfam" id="PF03704">
    <property type="entry name" value="BTAD"/>
    <property type="match status" value="1"/>
</dbReference>
<feature type="domain" description="HTH cro/C1-type" evidence="8">
    <location>
        <begin position="12"/>
        <end position="67"/>
    </location>
</feature>
<evidence type="ECO:0000256" key="3">
    <source>
        <dbReference type="ARBA" id="ARBA00023015"/>
    </source>
</evidence>
<keyword evidence="4 7" id="KW-0238">DNA-binding</keyword>
<evidence type="ECO:0000313" key="11">
    <source>
        <dbReference type="Proteomes" id="UP001271274"/>
    </source>
</evidence>
<dbReference type="Pfam" id="PF13560">
    <property type="entry name" value="HTH_31"/>
    <property type="match status" value="1"/>
</dbReference>
<dbReference type="InterPro" id="IPR005158">
    <property type="entry name" value="BTAD"/>
</dbReference>
<dbReference type="Pfam" id="PF13424">
    <property type="entry name" value="TPR_12"/>
    <property type="match status" value="1"/>
</dbReference>
<dbReference type="InterPro" id="IPR010982">
    <property type="entry name" value="Lambda_DNA-bd_dom_sf"/>
</dbReference>
<accession>A0ABU4NWH0</accession>
<organism evidence="10 11">
    <name type="scientific">Streptomyces europaeiscabiei</name>
    <dbReference type="NCBI Taxonomy" id="146819"/>
    <lineage>
        <taxon>Bacteria</taxon>
        <taxon>Bacillati</taxon>
        <taxon>Actinomycetota</taxon>
        <taxon>Actinomycetes</taxon>
        <taxon>Kitasatosporales</taxon>
        <taxon>Streptomycetaceae</taxon>
        <taxon>Streptomyces</taxon>
    </lineage>
</organism>
<dbReference type="Gene3D" id="1.25.40.10">
    <property type="entry name" value="Tetratricopeptide repeat domain"/>
    <property type="match status" value="3"/>
</dbReference>
<dbReference type="EMBL" id="JARAYU010000046">
    <property type="protein sequence ID" value="MDX3707281.1"/>
    <property type="molecule type" value="Genomic_DNA"/>
</dbReference>
<feature type="domain" description="OmpR/PhoB-type" evidence="9">
    <location>
        <begin position="69"/>
        <end position="175"/>
    </location>
</feature>
<dbReference type="Gene3D" id="3.40.50.300">
    <property type="entry name" value="P-loop containing nucleotide triphosphate hydrolases"/>
    <property type="match status" value="1"/>
</dbReference>
<comment type="similarity">
    <text evidence="1">Belongs to the AfsR/DnrI/RedD regulatory family.</text>
</comment>